<comment type="subunit">
    <text evidence="2">Homodimer.</text>
</comment>
<dbReference type="Gene3D" id="1.10.287.1970">
    <property type="match status" value="1"/>
</dbReference>
<evidence type="ECO:0000313" key="12">
    <source>
        <dbReference type="EMBL" id="KRX23428.1"/>
    </source>
</evidence>
<dbReference type="FunFam" id="1.10.287.1970:FF:000001">
    <property type="entry name" value="Alanine aminotransferase 2"/>
    <property type="match status" value="1"/>
</dbReference>
<evidence type="ECO:0000256" key="10">
    <source>
        <dbReference type="SAM" id="Phobius"/>
    </source>
</evidence>
<dbReference type="InterPro" id="IPR015424">
    <property type="entry name" value="PyrdxlP-dep_Trfase"/>
</dbReference>
<organism evidence="12 13">
    <name type="scientific">Trichinella nelsoni</name>
    <dbReference type="NCBI Taxonomy" id="6336"/>
    <lineage>
        <taxon>Eukaryota</taxon>
        <taxon>Metazoa</taxon>
        <taxon>Ecdysozoa</taxon>
        <taxon>Nematoda</taxon>
        <taxon>Enoplea</taxon>
        <taxon>Dorylaimia</taxon>
        <taxon>Trichinellida</taxon>
        <taxon>Trichinellidae</taxon>
        <taxon>Trichinella</taxon>
    </lineage>
</organism>
<keyword evidence="5" id="KW-0663">Pyridoxal phosphate</keyword>
<dbReference type="Gene3D" id="3.90.1150.10">
    <property type="entry name" value="Aspartate Aminotransferase, domain 1"/>
    <property type="match status" value="1"/>
</dbReference>
<gene>
    <name evidence="12" type="primary">gpt2</name>
    <name evidence="12" type="ORF">T07_6031</name>
</gene>
<dbReference type="GO" id="GO:0042853">
    <property type="term" value="P:L-alanine catabolic process"/>
    <property type="evidence" value="ECO:0007669"/>
    <property type="project" value="UniProtKB-UniPathway"/>
</dbReference>
<dbReference type="Gene3D" id="3.40.640.10">
    <property type="entry name" value="Type I PLP-dependent aspartate aminotransferase-like (Major domain)"/>
    <property type="match status" value="1"/>
</dbReference>
<name>A0A0V0S9Q2_9BILA</name>
<dbReference type="InterPro" id="IPR045088">
    <property type="entry name" value="ALAT1/2-like"/>
</dbReference>
<comment type="catalytic activity">
    <reaction evidence="9">
        <text>L-alanine + 2-oxoglutarate = pyruvate + L-glutamate</text>
        <dbReference type="Rhea" id="RHEA:19453"/>
        <dbReference type="ChEBI" id="CHEBI:15361"/>
        <dbReference type="ChEBI" id="CHEBI:16810"/>
        <dbReference type="ChEBI" id="CHEBI:29985"/>
        <dbReference type="ChEBI" id="CHEBI:57972"/>
        <dbReference type="EC" id="2.6.1.2"/>
    </reaction>
</comment>
<dbReference type="SUPFAM" id="SSF53383">
    <property type="entry name" value="PLP-dependent transferases"/>
    <property type="match status" value="1"/>
</dbReference>
<evidence type="ECO:0000256" key="7">
    <source>
        <dbReference type="ARBA" id="ARBA00025785"/>
    </source>
</evidence>
<dbReference type="OrthoDB" id="1732682at2759"/>
<evidence type="ECO:0000256" key="2">
    <source>
        <dbReference type="ARBA" id="ARBA00011738"/>
    </source>
</evidence>
<proteinExistence type="inferred from homology"/>
<comment type="pathway">
    <text evidence="6">Amino-acid degradation; L-alanine degradation via transaminase pathway; pyruvate from L-alanine: step 1/1.</text>
</comment>
<reference evidence="12 13" key="1">
    <citation type="submission" date="2015-01" db="EMBL/GenBank/DDBJ databases">
        <title>Evolution of Trichinella species and genotypes.</title>
        <authorList>
            <person name="Korhonen P.K."/>
            <person name="Edoardo P."/>
            <person name="Giuseppe L.R."/>
            <person name="Gasser R.B."/>
        </authorList>
    </citation>
    <scope>NUCLEOTIDE SEQUENCE [LARGE SCALE GENOMIC DNA]</scope>
    <source>
        <strain evidence="12">ISS37</strain>
    </source>
</reference>
<evidence type="ECO:0000256" key="3">
    <source>
        <dbReference type="ARBA" id="ARBA00022576"/>
    </source>
</evidence>
<dbReference type="InterPro" id="IPR015421">
    <property type="entry name" value="PyrdxlP-dep_Trfase_major"/>
</dbReference>
<dbReference type="FunFam" id="3.90.1150.10:FF:000010">
    <property type="entry name" value="Alanine aminotransferase 2"/>
    <property type="match status" value="1"/>
</dbReference>
<dbReference type="AlphaFoldDB" id="A0A0V0S9Q2"/>
<dbReference type="UniPathway" id="UPA00528">
    <property type="reaction ID" value="UER00586"/>
</dbReference>
<dbReference type="InterPro" id="IPR015422">
    <property type="entry name" value="PyrdxlP-dep_Trfase_small"/>
</dbReference>
<evidence type="ECO:0000313" key="13">
    <source>
        <dbReference type="Proteomes" id="UP000054630"/>
    </source>
</evidence>
<sequence length="610" mass="68742">MYKERSSRLFHVMSCILFTLIGNFFPKSIFLRYLIAVCPFGCFDMSKKVIIARATRQSMQTRPLLRLFHTCSGSLEVNIRRQLFHLTSIWTLQSDRFSTTDHNCNGKAMQQQQHNNHYQCLDMTNVNPHILEMEYAVRGPLVTRATEIEKELSKGVEKPFKTVIRANIGDAHAMLQRPVTFIRQVVSGCAYPKLLETDLFPQDVKDRVRRLLTACGGHSVGSYSASVGIETIREDVAKYICERDGGIASNPDNIILSNGASESIRGLLKMFNKCDRSGKLPGIMIPIPQYPLYSATVVEYGMHLIGYYLDEENNWGLNVGELKRALEESRAHCNPVLLCVINPGNPTGQVLTRENIEEVVRFAHENKLFLFADEVYQDNIYEAQSKFHSFKKVLMEMGPPYSSMELASFHSSSKGYMGECGLRGGYAEIVNMDPEILAMYKKSISAKLCPSVLGQIVMDCVVQPPKPGDLSYELFIKLYVYLCNCAFDLQEKTEILKTLKEKATKISNAFNSVEGIKCNAVQGAMYAFPRLFLPEKAIQKAKSLGQKPDFYYAMNLLESTGICVVPGSGFGQKEGTFHFRTTILPPPDIFEEMIQRLTAFQKKFLADHGA</sequence>
<dbReference type="STRING" id="6336.A0A0V0S9Q2"/>
<dbReference type="PANTHER" id="PTHR11751">
    <property type="entry name" value="ALANINE AMINOTRANSFERASE"/>
    <property type="match status" value="1"/>
</dbReference>
<evidence type="ECO:0000256" key="6">
    <source>
        <dbReference type="ARBA" id="ARBA00025708"/>
    </source>
</evidence>
<evidence type="ECO:0000256" key="1">
    <source>
        <dbReference type="ARBA" id="ARBA00001933"/>
    </source>
</evidence>
<accession>A0A0V0S9Q2</accession>
<dbReference type="EMBL" id="JYDL01000024">
    <property type="protein sequence ID" value="KRX23428.1"/>
    <property type="molecule type" value="Genomic_DNA"/>
</dbReference>
<dbReference type="Proteomes" id="UP000054630">
    <property type="component" value="Unassembled WGS sequence"/>
</dbReference>
<keyword evidence="4 12" id="KW-0808">Transferase</keyword>
<dbReference type="CDD" id="cd00609">
    <property type="entry name" value="AAT_like"/>
    <property type="match status" value="1"/>
</dbReference>
<keyword evidence="13" id="KW-1185">Reference proteome</keyword>
<dbReference type="GO" id="GO:0004021">
    <property type="term" value="F:L-alanine:2-oxoglutarate aminotransferase activity"/>
    <property type="evidence" value="ECO:0007669"/>
    <property type="project" value="UniProtKB-EC"/>
</dbReference>
<dbReference type="FunFam" id="3.40.640.10:FF:000012">
    <property type="entry name" value="alanine aminotransferase 2"/>
    <property type="match status" value="1"/>
</dbReference>
<evidence type="ECO:0000256" key="5">
    <source>
        <dbReference type="ARBA" id="ARBA00022898"/>
    </source>
</evidence>
<dbReference type="PANTHER" id="PTHR11751:SF29">
    <property type="entry name" value="ALANINE TRANSAMINASE"/>
    <property type="match status" value="1"/>
</dbReference>
<evidence type="ECO:0000256" key="4">
    <source>
        <dbReference type="ARBA" id="ARBA00022679"/>
    </source>
</evidence>
<dbReference type="InterPro" id="IPR004839">
    <property type="entry name" value="Aminotransferase_I/II_large"/>
</dbReference>
<feature type="domain" description="Aminotransferase class I/classII large" evidence="11">
    <location>
        <begin position="203"/>
        <end position="584"/>
    </location>
</feature>
<keyword evidence="10" id="KW-0812">Transmembrane</keyword>
<comment type="caution">
    <text evidence="12">The sequence shown here is derived from an EMBL/GenBank/DDBJ whole genome shotgun (WGS) entry which is preliminary data.</text>
</comment>
<comment type="cofactor">
    <cofactor evidence="1">
        <name>pyridoxal 5'-phosphate</name>
        <dbReference type="ChEBI" id="CHEBI:597326"/>
    </cofactor>
</comment>
<comment type="similarity">
    <text evidence="7">Belongs to the class-I pyridoxal-phosphate-dependent aminotransferase family. Alanine aminotransferase subfamily.</text>
</comment>
<evidence type="ECO:0000259" key="11">
    <source>
        <dbReference type="Pfam" id="PF00155"/>
    </source>
</evidence>
<keyword evidence="10" id="KW-1133">Transmembrane helix</keyword>
<keyword evidence="10" id="KW-0472">Membrane</keyword>
<feature type="transmembrane region" description="Helical" evidence="10">
    <location>
        <begin position="12"/>
        <end position="35"/>
    </location>
</feature>
<evidence type="ECO:0000256" key="9">
    <source>
        <dbReference type="ARBA" id="ARBA00047412"/>
    </source>
</evidence>
<dbReference type="GO" id="GO:0030170">
    <property type="term" value="F:pyridoxal phosphate binding"/>
    <property type="evidence" value="ECO:0007669"/>
    <property type="project" value="InterPro"/>
</dbReference>
<dbReference type="Pfam" id="PF00155">
    <property type="entry name" value="Aminotran_1_2"/>
    <property type="match status" value="1"/>
</dbReference>
<protein>
    <recommendedName>
        <fullName evidence="8">alanine transaminase</fullName>
        <ecNumber evidence="8">2.6.1.2</ecNumber>
    </recommendedName>
</protein>
<keyword evidence="3 12" id="KW-0032">Aminotransferase</keyword>
<dbReference type="EC" id="2.6.1.2" evidence="8"/>
<evidence type="ECO:0000256" key="8">
    <source>
        <dbReference type="ARBA" id="ARBA00026106"/>
    </source>
</evidence>